<dbReference type="AlphaFoldDB" id="A0AAP3DKE3"/>
<protein>
    <submittedName>
        <fullName evidence="2">YopX family protein</fullName>
    </submittedName>
</protein>
<dbReference type="Proteomes" id="UP001077662">
    <property type="component" value="Unassembled WGS sequence"/>
</dbReference>
<accession>A0AAP3DKE3</accession>
<dbReference type="RefSeq" id="WP_258434137.1">
    <property type="nucleotide sequence ID" value="NZ_JANSGW010000023.1"/>
</dbReference>
<sequence length="123" mass="14009">MREIEARGWDGMKMYYFDLASYMVVNEEAQENMCPCTANRSLMLYTGLHDKNGKKIHEGDIVVGKRDSHWHDGYDRVRGKAYFSYSHLAFKVDGIGGGSLHDVEEIEVIGNIYENPELAEEAS</sequence>
<comment type="caution">
    <text evidence="2">The sequence shown here is derived from an EMBL/GenBank/DDBJ whole genome shotgun (WGS) entry which is preliminary data.</text>
</comment>
<dbReference type="Gene3D" id="2.30.30.290">
    <property type="entry name" value="YopX-like domains"/>
    <property type="match status" value="1"/>
</dbReference>
<dbReference type="Pfam" id="PF09643">
    <property type="entry name" value="YopX"/>
    <property type="match status" value="1"/>
</dbReference>
<dbReference type="SUPFAM" id="SSF159006">
    <property type="entry name" value="YopX-like"/>
    <property type="match status" value="1"/>
</dbReference>
<dbReference type="EMBL" id="JAPTNE010000023">
    <property type="protein sequence ID" value="MCZ0808630.1"/>
    <property type="molecule type" value="Genomic_DNA"/>
</dbReference>
<feature type="domain" description="YopX protein" evidence="1">
    <location>
        <begin position="8"/>
        <end position="118"/>
    </location>
</feature>
<evidence type="ECO:0000313" key="2">
    <source>
        <dbReference type="EMBL" id="MCZ0808630.1"/>
    </source>
</evidence>
<dbReference type="InterPro" id="IPR019096">
    <property type="entry name" value="YopX_protein"/>
</dbReference>
<gene>
    <name evidence="2" type="ORF">O0554_17230</name>
</gene>
<proteinExistence type="predicted"/>
<evidence type="ECO:0000313" key="3">
    <source>
        <dbReference type="Proteomes" id="UP001077662"/>
    </source>
</evidence>
<evidence type="ECO:0000259" key="1">
    <source>
        <dbReference type="Pfam" id="PF09643"/>
    </source>
</evidence>
<organism evidence="2 3">
    <name type="scientific">Brevibacillus laterosporus</name>
    <name type="common">Bacillus laterosporus</name>
    <dbReference type="NCBI Taxonomy" id="1465"/>
    <lineage>
        <taxon>Bacteria</taxon>
        <taxon>Bacillati</taxon>
        <taxon>Bacillota</taxon>
        <taxon>Bacilli</taxon>
        <taxon>Bacillales</taxon>
        <taxon>Paenibacillaceae</taxon>
        <taxon>Brevibacillus</taxon>
    </lineage>
</organism>
<reference evidence="2" key="1">
    <citation type="submission" date="2022-09" db="EMBL/GenBank/DDBJ databases">
        <title>Genome analysis and characterization of larvicidal activity of Brevibacillus strains.</title>
        <authorList>
            <person name="Patrusheva E.V."/>
            <person name="Izotova A.O."/>
            <person name="Toshchakov S.V."/>
            <person name="Sineoky S.P."/>
        </authorList>
    </citation>
    <scope>NUCLEOTIDE SEQUENCE</scope>
    <source>
        <strain evidence="2">VKPM_B-13247</strain>
    </source>
</reference>
<dbReference type="InterPro" id="IPR023385">
    <property type="entry name" value="YopX-like_C"/>
</dbReference>
<name>A0AAP3DKE3_BRELA</name>